<dbReference type="InterPro" id="IPR016177">
    <property type="entry name" value="DNA-bd_dom_sf"/>
</dbReference>
<dbReference type="EMBL" id="JAIWQS010000003">
    <property type="protein sequence ID" value="KAJ8769981.1"/>
    <property type="molecule type" value="Genomic_DNA"/>
</dbReference>
<dbReference type="GO" id="GO:0005634">
    <property type="term" value="C:nucleus"/>
    <property type="evidence" value="ECO:0007669"/>
    <property type="project" value="UniProtKB-SubCell"/>
</dbReference>
<protein>
    <recommendedName>
        <fullName evidence="9">AP2/ERF domain-containing protein</fullName>
    </recommendedName>
</protein>
<dbReference type="Gene3D" id="3.30.730.10">
    <property type="entry name" value="AP2/ERF domain"/>
    <property type="match status" value="1"/>
</dbReference>
<gene>
    <name evidence="10" type="ORF">K2173_009063</name>
</gene>
<evidence type="ECO:0000256" key="5">
    <source>
        <dbReference type="ARBA" id="ARBA00023163"/>
    </source>
</evidence>
<dbReference type="InterPro" id="IPR036955">
    <property type="entry name" value="AP2/ERF_dom_sf"/>
</dbReference>
<evidence type="ECO:0000256" key="4">
    <source>
        <dbReference type="ARBA" id="ARBA00023159"/>
    </source>
</evidence>
<evidence type="ECO:0000313" key="10">
    <source>
        <dbReference type="EMBL" id="KAJ8769981.1"/>
    </source>
</evidence>
<evidence type="ECO:0000256" key="7">
    <source>
        <dbReference type="ARBA" id="ARBA00024343"/>
    </source>
</evidence>
<keyword evidence="6" id="KW-0539">Nucleus</keyword>
<dbReference type="GO" id="GO:0003700">
    <property type="term" value="F:DNA-binding transcription factor activity"/>
    <property type="evidence" value="ECO:0007669"/>
    <property type="project" value="InterPro"/>
</dbReference>
<accession>A0AAV8TU13</accession>
<evidence type="ECO:0000256" key="2">
    <source>
        <dbReference type="ARBA" id="ARBA00023015"/>
    </source>
</evidence>
<keyword evidence="4" id="KW-0010">Activator</keyword>
<evidence type="ECO:0000256" key="1">
    <source>
        <dbReference type="ARBA" id="ARBA00004123"/>
    </source>
</evidence>
<evidence type="ECO:0000256" key="8">
    <source>
        <dbReference type="SAM" id="MobiDB-lite"/>
    </source>
</evidence>
<dbReference type="GO" id="GO:0003677">
    <property type="term" value="F:DNA binding"/>
    <property type="evidence" value="ECO:0007669"/>
    <property type="project" value="UniProtKB-KW"/>
</dbReference>
<evidence type="ECO:0000256" key="3">
    <source>
        <dbReference type="ARBA" id="ARBA00023125"/>
    </source>
</evidence>
<comment type="subcellular location">
    <subcellularLocation>
        <location evidence="1">Nucleus</location>
    </subcellularLocation>
</comment>
<sequence length="155" mass="16924">MINANDMAQEHQKKYKGVRRRKWGKWVSETRVPGTQERLWLGTYTTPVAAAVAYDVALYCLRGESSVETLNFPDLKLPASVRGGMSPRSIQKAASDAGMAIDAQMILSKSPEQEGVSSTGIGEMAENGREGCGVGDENELKEGEDSSLCIDDYLY</sequence>
<dbReference type="AlphaFoldDB" id="A0AAV8TU13"/>
<dbReference type="InterPro" id="IPR051032">
    <property type="entry name" value="AP2/ERF_TF_ERF_subfamily"/>
</dbReference>
<dbReference type="PANTHER" id="PTHR31985">
    <property type="entry name" value="ETHYLENE-RESPONSIVE TRANSCRIPTION FACTOR ERF042-RELATED"/>
    <property type="match status" value="1"/>
</dbReference>
<keyword evidence="5" id="KW-0804">Transcription</keyword>
<keyword evidence="3" id="KW-0238">DNA-binding</keyword>
<dbReference type="CDD" id="cd00018">
    <property type="entry name" value="AP2"/>
    <property type="match status" value="1"/>
</dbReference>
<dbReference type="InterPro" id="IPR001471">
    <property type="entry name" value="AP2/ERF_dom"/>
</dbReference>
<comment type="caution">
    <text evidence="10">The sequence shown here is derived from an EMBL/GenBank/DDBJ whole genome shotgun (WGS) entry which is preliminary data.</text>
</comment>
<feature type="domain" description="AP2/ERF" evidence="9">
    <location>
        <begin position="14"/>
        <end position="73"/>
    </location>
</feature>
<evidence type="ECO:0000259" key="9">
    <source>
        <dbReference type="PROSITE" id="PS51032"/>
    </source>
</evidence>
<comment type="similarity">
    <text evidence="7">Belongs to the AP2/ERF transcription factor family. ERF subfamily.</text>
</comment>
<reference evidence="10 11" key="1">
    <citation type="submission" date="2021-09" db="EMBL/GenBank/DDBJ databases">
        <title>Genomic insights and catalytic innovation underlie evolution of tropane alkaloids biosynthesis.</title>
        <authorList>
            <person name="Wang Y.-J."/>
            <person name="Tian T."/>
            <person name="Huang J.-P."/>
            <person name="Huang S.-X."/>
        </authorList>
    </citation>
    <scope>NUCLEOTIDE SEQUENCE [LARGE SCALE GENOMIC DNA]</scope>
    <source>
        <strain evidence="10">KIB-2018</strain>
        <tissue evidence="10">Leaf</tissue>
    </source>
</reference>
<organism evidence="10 11">
    <name type="scientific">Erythroxylum novogranatense</name>
    <dbReference type="NCBI Taxonomy" id="1862640"/>
    <lineage>
        <taxon>Eukaryota</taxon>
        <taxon>Viridiplantae</taxon>
        <taxon>Streptophyta</taxon>
        <taxon>Embryophyta</taxon>
        <taxon>Tracheophyta</taxon>
        <taxon>Spermatophyta</taxon>
        <taxon>Magnoliopsida</taxon>
        <taxon>eudicotyledons</taxon>
        <taxon>Gunneridae</taxon>
        <taxon>Pentapetalae</taxon>
        <taxon>rosids</taxon>
        <taxon>fabids</taxon>
        <taxon>Malpighiales</taxon>
        <taxon>Erythroxylaceae</taxon>
        <taxon>Erythroxylum</taxon>
    </lineage>
</organism>
<dbReference type="PROSITE" id="PS51032">
    <property type="entry name" value="AP2_ERF"/>
    <property type="match status" value="1"/>
</dbReference>
<dbReference type="PANTHER" id="PTHR31985:SF45">
    <property type="entry name" value="ETHYLENE-RESPONSIVE TRANSCRIPTION FACTOR ERF020"/>
    <property type="match status" value="1"/>
</dbReference>
<feature type="region of interest" description="Disordered" evidence="8">
    <location>
        <begin position="112"/>
        <end position="146"/>
    </location>
</feature>
<name>A0AAV8TU13_9ROSI</name>
<dbReference type="SUPFAM" id="SSF54171">
    <property type="entry name" value="DNA-binding domain"/>
    <property type="match status" value="1"/>
</dbReference>
<dbReference type="SMART" id="SM00380">
    <property type="entry name" value="AP2"/>
    <property type="match status" value="1"/>
</dbReference>
<keyword evidence="11" id="KW-1185">Reference proteome</keyword>
<dbReference type="Proteomes" id="UP001159364">
    <property type="component" value="Linkage Group LG03"/>
</dbReference>
<dbReference type="Pfam" id="PF00847">
    <property type="entry name" value="AP2"/>
    <property type="match status" value="1"/>
</dbReference>
<proteinExistence type="inferred from homology"/>
<dbReference type="PRINTS" id="PR00367">
    <property type="entry name" value="ETHRSPELEMNT"/>
</dbReference>
<keyword evidence="2" id="KW-0805">Transcription regulation</keyword>
<evidence type="ECO:0000313" key="11">
    <source>
        <dbReference type="Proteomes" id="UP001159364"/>
    </source>
</evidence>
<evidence type="ECO:0000256" key="6">
    <source>
        <dbReference type="ARBA" id="ARBA00023242"/>
    </source>
</evidence>